<evidence type="ECO:0000256" key="1">
    <source>
        <dbReference type="ARBA" id="ARBA00004496"/>
    </source>
</evidence>
<dbReference type="AlphaFoldDB" id="A0A931B7I3"/>
<dbReference type="CDD" id="cd02440">
    <property type="entry name" value="AdoMet_MTases"/>
    <property type="match status" value="1"/>
</dbReference>
<keyword evidence="5" id="KW-0963">Cytoplasm</keyword>
<evidence type="ECO:0000256" key="7">
    <source>
        <dbReference type="ARBA" id="ARBA00022679"/>
    </source>
</evidence>
<protein>
    <recommendedName>
        <fullName evidence="4">Protein-L-isoaspartate O-methyltransferase</fullName>
        <ecNumber evidence="3">2.1.1.77</ecNumber>
    </recommendedName>
    <alternativeName>
        <fullName evidence="11">L-isoaspartyl protein carboxyl methyltransferase</fullName>
    </alternativeName>
    <alternativeName>
        <fullName evidence="9">Protein L-isoaspartyl methyltransferase</fullName>
    </alternativeName>
    <alternativeName>
        <fullName evidence="10">Protein-beta-aspartate methyltransferase</fullName>
    </alternativeName>
</protein>
<keyword evidence="13" id="KW-1185">Reference proteome</keyword>
<sequence length="410" mass="43851">MTTPVTSIDSSKVLRARMVDELRAKKWIRTQPVADAMGALAKESFLPGTDLALMYSVDDTVPVKYGANGNTISSASAPWLVAYMLEEAQIKPGDRVLEIGGARGINAALAARLVGPGGRVVSVEIDPELVDDAQAALAAAGITNVDMRCGDGHYGAADAGPFDAVIVTAQATELAPAWRDQLSPGGRIVVPLTLLGLSRCYTFQAAVDGGWRADRQLLCGFVAMQGDGAHQSERIDLPGGGVLRVTDALALDADAVLDLARAKQERVWTGVRVARMEPVIPHLDQFLSTQFTPYLRYLGPTGKDLEPGGEQLAWLGIGHSATVTGSALAYVAMRELDETYHEFGVIAHGPGAEQTGQRLAELIRRWDAEFRGGPDAFVRAFPDYAPDQELPPGRVVDRPSTRFVITQPAR</sequence>
<evidence type="ECO:0000256" key="4">
    <source>
        <dbReference type="ARBA" id="ARBA00013346"/>
    </source>
</evidence>
<evidence type="ECO:0000256" key="5">
    <source>
        <dbReference type="ARBA" id="ARBA00022490"/>
    </source>
</evidence>
<evidence type="ECO:0000256" key="6">
    <source>
        <dbReference type="ARBA" id="ARBA00022603"/>
    </source>
</evidence>
<dbReference type="InterPro" id="IPR029063">
    <property type="entry name" value="SAM-dependent_MTases_sf"/>
</dbReference>
<dbReference type="PANTHER" id="PTHR11579:SF0">
    <property type="entry name" value="PROTEIN-L-ISOASPARTATE(D-ASPARTATE) O-METHYLTRANSFERASE"/>
    <property type="match status" value="1"/>
</dbReference>
<evidence type="ECO:0000313" key="13">
    <source>
        <dbReference type="Proteomes" id="UP000657385"/>
    </source>
</evidence>
<accession>A0A931B7I3</accession>
<keyword evidence="8" id="KW-0949">S-adenosyl-L-methionine</keyword>
<dbReference type="SUPFAM" id="SSF53335">
    <property type="entry name" value="S-adenosyl-L-methionine-dependent methyltransferases"/>
    <property type="match status" value="1"/>
</dbReference>
<dbReference type="Gene3D" id="3.40.50.150">
    <property type="entry name" value="Vaccinia Virus protein VP39"/>
    <property type="match status" value="1"/>
</dbReference>
<organism evidence="12 13">
    <name type="scientific">Streptacidiphilus fuscans</name>
    <dbReference type="NCBI Taxonomy" id="2789292"/>
    <lineage>
        <taxon>Bacteria</taxon>
        <taxon>Bacillati</taxon>
        <taxon>Actinomycetota</taxon>
        <taxon>Actinomycetes</taxon>
        <taxon>Kitasatosporales</taxon>
        <taxon>Streptomycetaceae</taxon>
        <taxon>Streptacidiphilus</taxon>
    </lineage>
</organism>
<comment type="caution">
    <text evidence="12">The sequence shown here is derived from an EMBL/GenBank/DDBJ whole genome shotgun (WGS) entry which is preliminary data.</text>
</comment>
<evidence type="ECO:0000313" key="12">
    <source>
        <dbReference type="EMBL" id="MBF9071859.1"/>
    </source>
</evidence>
<dbReference type="NCBIfam" id="TIGR04364">
    <property type="entry name" value="methyltran_FxLD"/>
    <property type="match status" value="1"/>
</dbReference>
<proteinExistence type="inferred from homology"/>
<dbReference type="Proteomes" id="UP000657385">
    <property type="component" value="Unassembled WGS sequence"/>
</dbReference>
<gene>
    <name evidence="12" type="primary">fxlM</name>
    <name evidence="12" type="ORF">I2501_27930</name>
</gene>
<dbReference type="GO" id="GO:0032259">
    <property type="term" value="P:methylation"/>
    <property type="evidence" value="ECO:0007669"/>
    <property type="project" value="UniProtKB-KW"/>
</dbReference>
<dbReference type="EC" id="2.1.1.77" evidence="3"/>
<dbReference type="EMBL" id="JADPRT010000013">
    <property type="protein sequence ID" value="MBF9071859.1"/>
    <property type="molecule type" value="Genomic_DNA"/>
</dbReference>
<dbReference type="InterPro" id="IPR000682">
    <property type="entry name" value="PCMT"/>
</dbReference>
<evidence type="ECO:0000256" key="9">
    <source>
        <dbReference type="ARBA" id="ARBA00030757"/>
    </source>
</evidence>
<keyword evidence="6 12" id="KW-0489">Methyltransferase</keyword>
<evidence type="ECO:0000256" key="10">
    <source>
        <dbReference type="ARBA" id="ARBA00031323"/>
    </source>
</evidence>
<dbReference type="Pfam" id="PF01135">
    <property type="entry name" value="PCMT"/>
    <property type="match status" value="1"/>
</dbReference>
<dbReference type="InterPro" id="IPR027573">
    <property type="entry name" value="Methyltran_FxLD"/>
</dbReference>
<dbReference type="RefSeq" id="WP_196197015.1">
    <property type="nucleotide sequence ID" value="NZ_JADPRT010000013.1"/>
</dbReference>
<evidence type="ECO:0000256" key="11">
    <source>
        <dbReference type="ARBA" id="ARBA00031350"/>
    </source>
</evidence>
<evidence type="ECO:0000256" key="3">
    <source>
        <dbReference type="ARBA" id="ARBA00011890"/>
    </source>
</evidence>
<dbReference type="PANTHER" id="PTHR11579">
    <property type="entry name" value="PROTEIN-L-ISOASPARTATE O-METHYLTRANSFERASE"/>
    <property type="match status" value="1"/>
</dbReference>
<reference evidence="12" key="1">
    <citation type="submission" date="2020-11" db="EMBL/GenBank/DDBJ databases">
        <title>Isolation and identification of active actinomycetes.</title>
        <authorList>
            <person name="Yu B."/>
        </authorList>
    </citation>
    <scope>NUCLEOTIDE SEQUENCE</scope>
    <source>
        <strain evidence="12">NEAU-YB345</strain>
    </source>
</reference>
<dbReference type="GO" id="GO:0005737">
    <property type="term" value="C:cytoplasm"/>
    <property type="evidence" value="ECO:0007669"/>
    <property type="project" value="UniProtKB-SubCell"/>
</dbReference>
<keyword evidence="7" id="KW-0808">Transferase</keyword>
<comment type="similarity">
    <text evidence="2">Belongs to the methyltransferase superfamily. L-isoaspartyl/D-aspartyl protein methyltransferase family.</text>
</comment>
<name>A0A931B7I3_9ACTN</name>
<evidence type="ECO:0000256" key="2">
    <source>
        <dbReference type="ARBA" id="ARBA00005369"/>
    </source>
</evidence>
<comment type="subcellular location">
    <subcellularLocation>
        <location evidence="1">Cytoplasm</location>
    </subcellularLocation>
</comment>
<evidence type="ECO:0000256" key="8">
    <source>
        <dbReference type="ARBA" id="ARBA00022691"/>
    </source>
</evidence>
<dbReference type="GO" id="GO:0004719">
    <property type="term" value="F:protein-L-isoaspartate (D-aspartate) O-methyltransferase activity"/>
    <property type="evidence" value="ECO:0007669"/>
    <property type="project" value="UniProtKB-EC"/>
</dbReference>